<dbReference type="AlphaFoldDB" id="A0A834JFV8"/>
<keyword evidence="7 9" id="KW-0675">Receptor</keyword>
<evidence type="ECO:0000313" key="10">
    <source>
        <dbReference type="EMBL" id="KAF7387711.1"/>
    </source>
</evidence>
<accession>A0A834JFV8</accession>
<evidence type="ECO:0000256" key="6">
    <source>
        <dbReference type="ARBA" id="ARBA00023136"/>
    </source>
</evidence>
<evidence type="ECO:0000256" key="2">
    <source>
        <dbReference type="ARBA" id="ARBA00022606"/>
    </source>
</evidence>
<dbReference type="GO" id="GO:0007165">
    <property type="term" value="P:signal transduction"/>
    <property type="evidence" value="ECO:0007669"/>
    <property type="project" value="UniProtKB-KW"/>
</dbReference>
<dbReference type="Pfam" id="PF02949">
    <property type="entry name" value="7tm_6"/>
    <property type="match status" value="1"/>
</dbReference>
<proteinExistence type="inferred from homology"/>
<comment type="caution">
    <text evidence="9">Lacks conserved residue(s) required for the propagation of feature annotation.</text>
</comment>
<comment type="subcellular location">
    <subcellularLocation>
        <location evidence="9">Cell membrane</location>
        <topology evidence="9">Multi-pass membrane protein</topology>
    </subcellularLocation>
    <subcellularLocation>
        <location evidence="1">Membrane</location>
        <topology evidence="1">Multi-pass membrane protein</topology>
    </subcellularLocation>
</comment>
<gene>
    <name evidence="10" type="ORF">H0235_018433</name>
</gene>
<dbReference type="GO" id="GO:0004984">
    <property type="term" value="F:olfactory receptor activity"/>
    <property type="evidence" value="ECO:0007669"/>
    <property type="project" value="InterPro"/>
</dbReference>
<dbReference type="GO" id="GO:0005886">
    <property type="term" value="C:plasma membrane"/>
    <property type="evidence" value="ECO:0007669"/>
    <property type="project" value="UniProtKB-SubCell"/>
</dbReference>
<dbReference type="PANTHER" id="PTHR21137">
    <property type="entry name" value="ODORANT RECEPTOR"/>
    <property type="match status" value="1"/>
</dbReference>
<comment type="caution">
    <text evidence="10">The sequence shown here is derived from an EMBL/GenBank/DDBJ whole genome shotgun (WGS) entry which is preliminary data.</text>
</comment>
<keyword evidence="4 9" id="KW-0552">Olfaction</keyword>
<feature type="transmembrane region" description="Helical" evidence="9">
    <location>
        <begin position="84"/>
        <end position="103"/>
    </location>
</feature>
<dbReference type="Proteomes" id="UP000600918">
    <property type="component" value="Unassembled WGS sequence"/>
</dbReference>
<evidence type="ECO:0000256" key="9">
    <source>
        <dbReference type="RuleBase" id="RU351113"/>
    </source>
</evidence>
<evidence type="ECO:0000256" key="5">
    <source>
        <dbReference type="ARBA" id="ARBA00022989"/>
    </source>
</evidence>
<dbReference type="PANTHER" id="PTHR21137:SF43">
    <property type="entry name" value="ODORANT RECEPTOR 47A-RELATED"/>
    <property type="match status" value="1"/>
</dbReference>
<organism evidence="10 11">
    <name type="scientific">Vespula pensylvanica</name>
    <name type="common">Western yellow jacket</name>
    <name type="synonym">Wasp</name>
    <dbReference type="NCBI Taxonomy" id="30213"/>
    <lineage>
        <taxon>Eukaryota</taxon>
        <taxon>Metazoa</taxon>
        <taxon>Ecdysozoa</taxon>
        <taxon>Arthropoda</taxon>
        <taxon>Hexapoda</taxon>
        <taxon>Insecta</taxon>
        <taxon>Pterygota</taxon>
        <taxon>Neoptera</taxon>
        <taxon>Endopterygota</taxon>
        <taxon>Hymenoptera</taxon>
        <taxon>Apocrita</taxon>
        <taxon>Aculeata</taxon>
        <taxon>Vespoidea</taxon>
        <taxon>Vespidae</taxon>
        <taxon>Vespinae</taxon>
        <taxon>Vespula</taxon>
    </lineage>
</organism>
<keyword evidence="5 9" id="KW-1133">Transmembrane helix</keyword>
<keyword evidence="11" id="KW-1185">Reference proteome</keyword>
<feature type="transmembrane region" description="Helical" evidence="9">
    <location>
        <begin position="195"/>
        <end position="215"/>
    </location>
</feature>
<evidence type="ECO:0000256" key="8">
    <source>
        <dbReference type="ARBA" id="ARBA00023224"/>
    </source>
</evidence>
<reference evidence="10" key="1">
    <citation type="journal article" date="2020" name="G3 (Bethesda)">
        <title>High-Quality Assemblies for Three Invasive Social Wasps from the &lt;i&gt;Vespula&lt;/i&gt; Genus.</title>
        <authorList>
            <person name="Harrop T.W.R."/>
            <person name="Guhlin J."/>
            <person name="McLaughlin G.M."/>
            <person name="Permina E."/>
            <person name="Stockwell P."/>
            <person name="Gilligan J."/>
            <person name="Le Lec M.F."/>
            <person name="Gruber M.A.M."/>
            <person name="Quinn O."/>
            <person name="Lovegrove M."/>
            <person name="Duncan E.J."/>
            <person name="Remnant E.J."/>
            <person name="Van Eeckhoven J."/>
            <person name="Graham B."/>
            <person name="Knapp R.A."/>
            <person name="Langford K.W."/>
            <person name="Kronenberg Z."/>
            <person name="Press M.O."/>
            <person name="Eacker S.M."/>
            <person name="Wilson-Rankin E.E."/>
            <person name="Purcell J."/>
            <person name="Lester P.J."/>
            <person name="Dearden P.K."/>
        </authorList>
    </citation>
    <scope>NUCLEOTIDE SEQUENCE</scope>
    <source>
        <strain evidence="10">Volc-1</strain>
    </source>
</reference>
<evidence type="ECO:0000313" key="11">
    <source>
        <dbReference type="Proteomes" id="UP000600918"/>
    </source>
</evidence>
<name>A0A834JFV8_VESPE</name>
<protein>
    <recommendedName>
        <fullName evidence="9">Odorant receptor</fullName>
    </recommendedName>
</protein>
<evidence type="ECO:0000256" key="3">
    <source>
        <dbReference type="ARBA" id="ARBA00022692"/>
    </source>
</evidence>
<evidence type="ECO:0000256" key="4">
    <source>
        <dbReference type="ARBA" id="ARBA00022725"/>
    </source>
</evidence>
<evidence type="ECO:0000256" key="1">
    <source>
        <dbReference type="ARBA" id="ARBA00004141"/>
    </source>
</evidence>
<dbReference type="EMBL" id="JACSDY010000025">
    <property type="protein sequence ID" value="KAF7387711.1"/>
    <property type="molecule type" value="Genomic_DNA"/>
</dbReference>
<sequence>MIYLTKDVKWRRLRTILNMAANSSLTFVFPFLQYGHFTPTSSNLPPLSAVNMTTASHILSFNVQESINTSFDTLVHTMLMNDSFSLFSLLDILQYIGICQISLKWPYNQHNRFRGRTDARLTNHRAALRPMGIHQITSGSILETNENRQKARSYKICAPYPRDVTDFSDAVKAMTISKRLLGVSGIWPLEIRDSLFISVAIYGCVFNILALLDLIKYIKDFRYVMANVMENMLPHDAKSYAFGCIHEFLRTIMVISGYVGTDCLVTCAGFHLTGQLAIFNFRVKDVLNDSYGSRRGIQKIVLRHHRIIRLADILEDSFNIVIGQQLLGTTVQLCISSYQMLSSFAVVERAGIITFVMYECLLLSTLFAYCYMGECLLEESMNLCEALYLCDWYELSTKDVKSICICMIRARKPLRLTCAKFCVVSLRTFTDVSRHC</sequence>
<dbReference type="GO" id="GO:0005549">
    <property type="term" value="F:odorant binding"/>
    <property type="evidence" value="ECO:0007669"/>
    <property type="project" value="InterPro"/>
</dbReference>
<dbReference type="InterPro" id="IPR004117">
    <property type="entry name" value="7tm6_olfct_rcpt"/>
</dbReference>
<keyword evidence="3 9" id="KW-0812">Transmembrane</keyword>
<keyword evidence="2 9" id="KW-0716">Sensory transduction</keyword>
<evidence type="ECO:0000256" key="7">
    <source>
        <dbReference type="ARBA" id="ARBA00023170"/>
    </source>
</evidence>
<keyword evidence="6 9" id="KW-0472">Membrane</keyword>
<comment type="similarity">
    <text evidence="9">Belongs to the insect chemoreceptor superfamily. Heteromeric odorant receptor channel (TC 1.A.69) family.</text>
</comment>
<keyword evidence="8 9" id="KW-0807">Transducer</keyword>
<feature type="transmembrane region" description="Helical" evidence="9">
    <location>
        <begin position="12"/>
        <end position="32"/>
    </location>
</feature>